<dbReference type="SMART" id="SM00209">
    <property type="entry name" value="TSP1"/>
    <property type="match status" value="1"/>
</dbReference>
<name>A0A6G0JD33_9STRA</name>
<accession>A0A6G0JD33</accession>
<sequence>CPPLVDTQACVPQDCAVSDWIPFEFFVKDTDGLRYKRRSRSVIRACDGGAACPPLLEEVQYQPVDCQVSKWVWDDNGAGACPPGTQRRRTRTVVTQPKDGGAACPALVELVACGDCQVSAWSSFGACDAGTMTRKRTRTISQQPVGDGAACPVFEDRAPCEPEPCQVSDWTAWGSCTAASVRQRTRTIVSPA</sequence>
<dbReference type="EMBL" id="QXFX01011712">
    <property type="protein sequence ID" value="KAE9053007.1"/>
    <property type="molecule type" value="Genomic_DNA"/>
</dbReference>
<organism evidence="1 2">
    <name type="scientific">Phytophthora fragariae</name>
    <dbReference type="NCBI Taxonomy" id="53985"/>
    <lineage>
        <taxon>Eukaryota</taxon>
        <taxon>Sar</taxon>
        <taxon>Stramenopiles</taxon>
        <taxon>Oomycota</taxon>
        <taxon>Peronosporomycetes</taxon>
        <taxon>Peronosporales</taxon>
        <taxon>Peronosporaceae</taxon>
        <taxon>Phytophthora</taxon>
    </lineage>
</organism>
<evidence type="ECO:0008006" key="3">
    <source>
        <dbReference type="Google" id="ProtNLM"/>
    </source>
</evidence>
<dbReference type="InterPro" id="IPR036383">
    <property type="entry name" value="TSP1_rpt_sf"/>
</dbReference>
<dbReference type="Proteomes" id="UP000488956">
    <property type="component" value="Unassembled WGS sequence"/>
</dbReference>
<dbReference type="AlphaFoldDB" id="A0A6G0JD33"/>
<dbReference type="Gene3D" id="2.20.100.10">
    <property type="entry name" value="Thrombospondin type-1 (TSP1) repeat"/>
    <property type="match status" value="3"/>
</dbReference>
<protein>
    <recommendedName>
        <fullName evidence="3">Spondin-like TSP1 domain-containing protein</fullName>
    </recommendedName>
</protein>
<proteinExistence type="predicted"/>
<dbReference type="InterPro" id="IPR000884">
    <property type="entry name" value="TSP1_rpt"/>
</dbReference>
<dbReference type="SUPFAM" id="SSF82895">
    <property type="entry name" value="TSP-1 type 1 repeat"/>
    <property type="match status" value="1"/>
</dbReference>
<gene>
    <name evidence="1" type="ORF">PF010_g33088</name>
</gene>
<evidence type="ECO:0000313" key="1">
    <source>
        <dbReference type="EMBL" id="KAE9053007.1"/>
    </source>
</evidence>
<dbReference type="InterPro" id="IPR039942">
    <property type="entry name" value="SBSPO"/>
</dbReference>
<comment type="caution">
    <text evidence="1">The sequence shown here is derived from an EMBL/GenBank/DDBJ whole genome shotgun (WGS) entry which is preliminary data.</text>
</comment>
<dbReference type="PANTHER" id="PTHR20920">
    <property type="entry name" value="RPE-SPONDIN"/>
    <property type="match status" value="1"/>
</dbReference>
<evidence type="ECO:0000313" key="2">
    <source>
        <dbReference type="Proteomes" id="UP000488956"/>
    </source>
</evidence>
<feature type="non-terminal residue" evidence="1">
    <location>
        <position position="1"/>
    </location>
</feature>
<feature type="non-terminal residue" evidence="1">
    <location>
        <position position="192"/>
    </location>
</feature>
<dbReference type="PROSITE" id="PS50092">
    <property type="entry name" value="TSP1"/>
    <property type="match status" value="1"/>
</dbReference>
<reference evidence="1 2" key="1">
    <citation type="submission" date="2018-09" db="EMBL/GenBank/DDBJ databases">
        <title>Genomic investigation of the strawberry pathogen Phytophthora fragariae indicates pathogenicity is determined by transcriptional variation in three key races.</title>
        <authorList>
            <person name="Adams T.M."/>
            <person name="Armitage A.D."/>
            <person name="Sobczyk M.K."/>
            <person name="Bates H.J."/>
            <person name="Dunwell J.M."/>
            <person name="Nellist C.F."/>
            <person name="Harrison R.J."/>
        </authorList>
    </citation>
    <scope>NUCLEOTIDE SEQUENCE [LARGE SCALE GENOMIC DNA]</scope>
    <source>
        <strain evidence="1 2">ONT-3</strain>
    </source>
</reference>
<dbReference type="PANTHER" id="PTHR20920:SF5">
    <property type="entry name" value="SMB DOMAIN-CONTAINING PROTEIN"/>
    <property type="match status" value="1"/>
</dbReference>